<dbReference type="KEGG" id="aym:YM304_30360"/>
<feature type="compositionally biased region" description="Acidic residues" evidence="1">
    <location>
        <begin position="28"/>
        <end position="41"/>
    </location>
</feature>
<dbReference type="Proteomes" id="UP000011863">
    <property type="component" value="Chromosome"/>
</dbReference>
<evidence type="ECO:0000313" key="3">
    <source>
        <dbReference type="Proteomes" id="UP000011863"/>
    </source>
</evidence>
<evidence type="ECO:0000313" key="2">
    <source>
        <dbReference type="EMBL" id="BAN03350.1"/>
    </source>
</evidence>
<dbReference type="InterPro" id="IPR009636">
    <property type="entry name" value="SCAF"/>
</dbReference>
<protein>
    <recommendedName>
        <fullName evidence="4">Scaffolding protein</fullName>
    </recommendedName>
</protein>
<dbReference type="RefSeq" id="WP_015442597.1">
    <property type="nucleotide sequence ID" value="NC_020520.1"/>
</dbReference>
<gene>
    <name evidence="2" type="ORF">YM304_30360</name>
</gene>
<dbReference type="Pfam" id="PF06810">
    <property type="entry name" value="Phage_scaffold"/>
    <property type="match status" value="1"/>
</dbReference>
<evidence type="ECO:0008006" key="4">
    <source>
        <dbReference type="Google" id="ProtNLM"/>
    </source>
</evidence>
<sequence>MKQRTPVARFVYDALPVALIPSTAARDEDADDEQSDTEGSDGADGAEGSSDEGDDDPHSDADDPDEDDPEVIGNPAAKRHAEDAKKQRLKAKEATERADELQRQLDAAPGIAAINEANQRADFFRLAATDVDDLDAAWKLADLSLISTDDSGTTTGVDAAVKQLKQSYPHLFGDPTDDARGRTTDVPGSKQGGSPSNGRRVNSSSTPRSQLDAKFPALARTRPR</sequence>
<keyword evidence="3" id="KW-1185">Reference proteome</keyword>
<feature type="region of interest" description="Disordered" evidence="1">
    <location>
        <begin position="1"/>
        <end position="106"/>
    </location>
</feature>
<accession>A0A6C7EAD9</accession>
<feature type="region of interest" description="Disordered" evidence="1">
    <location>
        <begin position="168"/>
        <end position="224"/>
    </location>
</feature>
<name>A0A6C7EAD9_ILUCY</name>
<evidence type="ECO:0000256" key="1">
    <source>
        <dbReference type="SAM" id="MobiDB-lite"/>
    </source>
</evidence>
<proteinExistence type="predicted"/>
<dbReference type="EMBL" id="AP012057">
    <property type="protein sequence ID" value="BAN03350.1"/>
    <property type="molecule type" value="Genomic_DNA"/>
</dbReference>
<dbReference type="AlphaFoldDB" id="A0A6C7EAD9"/>
<organism evidence="2 3">
    <name type="scientific">Ilumatobacter coccineus (strain NBRC 103263 / KCTC 29153 / YM16-304)</name>
    <dbReference type="NCBI Taxonomy" id="1313172"/>
    <lineage>
        <taxon>Bacteria</taxon>
        <taxon>Bacillati</taxon>
        <taxon>Actinomycetota</taxon>
        <taxon>Acidimicrobiia</taxon>
        <taxon>Acidimicrobiales</taxon>
        <taxon>Ilumatobacteraceae</taxon>
        <taxon>Ilumatobacter</taxon>
    </lineage>
</organism>
<feature type="compositionally biased region" description="Polar residues" evidence="1">
    <location>
        <begin position="192"/>
        <end position="209"/>
    </location>
</feature>
<feature type="compositionally biased region" description="Basic and acidic residues" evidence="1">
    <location>
        <begin position="79"/>
        <end position="103"/>
    </location>
</feature>
<reference evidence="2 3" key="1">
    <citation type="journal article" date="2013" name="Int. J. Syst. Evol. Microbiol.">
        <title>Ilumatobacter nonamiense sp. nov. and Ilumatobacter coccineum sp. nov., isolated from seashore sand.</title>
        <authorList>
            <person name="Matsumoto A."/>
            <person name="Kasai H."/>
            <person name="Matsuo Y."/>
            <person name="Shizuri Y."/>
            <person name="Ichikawa N."/>
            <person name="Fujita N."/>
            <person name="Omura S."/>
            <person name="Takahashi Y."/>
        </authorList>
    </citation>
    <scope>NUCLEOTIDE SEQUENCE [LARGE SCALE GENOMIC DNA]</scope>
    <source>
        <strain evidence="3">NBRC 103263 / KCTC 29153 / YM16-304</strain>
    </source>
</reference>